<sequence>MQIVILATADHVADYGAQLFISQLTNNPNSVLGLATGSTPLALYQRLINAYQQQRLTFARAKTFNLDEYLGLAGDHPQSYRYFMQQHLFDHIDILPANTAVPCGAAIDPVAACLEYEQQITAAGGIDLQLLGLGRNGHIGFNEPSSGLRSRTRIKTLTPATITDNARFFQAGEYQPHLSLTMGIGTILDARKVLLLATGANKANAVKAMIEGPLTAACPASALQLHQHAIVVLDEAAAATLADIEFYRHIERENQALLQRLQQQ</sequence>
<feature type="site" description="Part of the allosteric site" evidence="4">
    <location>
        <position position="146"/>
    </location>
</feature>
<dbReference type="FunFam" id="3.40.50.1360:FF:000003">
    <property type="entry name" value="Glucosamine-6-phosphate deaminase"/>
    <property type="match status" value="1"/>
</dbReference>
<dbReference type="GO" id="GO:0042802">
    <property type="term" value="F:identical protein binding"/>
    <property type="evidence" value="ECO:0007669"/>
    <property type="project" value="TreeGrafter"/>
</dbReference>
<keyword evidence="2 4" id="KW-0378">Hydrolase</keyword>
<dbReference type="GO" id="GO:0019262">
    <property type="term" value="P:N-acetylneuraminate catabolic process"/>
    <property type="evidence" value="ECO:0007669"/>
    <property type="project" value="UniProtKB-UniRule"/>
</dbReference>
<comment type="pathway">
    <text evidence="4">Amino-sugar metabolism; N-acetylneuraminate degradation; D-fructose 6-phosphate from N-acetylneuraminate: step 5/5.</text>
</comment>
<feature type="active site" description="Proton acceptor; for enolization step" evidence="4">
    <location>
        <position position="67"/>
    </location>
</feature>
<dbReference type="Gene3D" id="3.40.50.1360">
    <property type="match status" value="1"/>
</dbReference>
<feature type="active site" description="For ring-opening step" evidence="4">
    <location>
        <position position="143"/>
    </location>
</feature>
<name>A0A0M2V6S2_9GAMM</name>
<dbReference type="EMBL" id="LAHO01000004">
    <property type="protein sequence ID" value="KKO46326.1"/>
    <property type="molecule type" value="Genomic_DNA"/>
</dbReference>
<dbReference type="NCBIfam" id="TIGR00502">
    <property type="entry name" value="nagB"/>
    <property type="match status" value="1"/>
</dbReference>
<keyword evidence="4" id="KW-0021">Allosteric enzyme</keyword>
<keyword evidence="3 4" id="KW-0119">Carbohydrate metabolism</keyword>
<dbReference type="SUPFAM" id="SSF100950">
    <property type="entry name" value="NagB/RpiA/CoA transferase-like"/>
    <property type="match status" value="1"/>
</dbReference>
<dbReference type="PROSITE" id="PS01161">
    <property type="entry name" value="GLC_GALNAC_ISOMERASE"/>
    <property type="match status" value="1"/>
</dbReference>
<protein>
    <recommendedName>
        <fullName evidence="4">Glucosamine-6-phosphate deaminase</fullName>
        <ecNumber evidence="4">3.5.99.6</ecNumber>
    </recommendedName>
    <alternativeName>
        <fullName evidence="4">GlcN6P deaminase</fullName>
        <shortName evidence="4">GNPDA</shortName>
    </alternativeName>
    <alternativeName>
        <fullName evidence="4">Glucosamine-6-phosphate isomerase</fullName>
    </alternativeName>
</protein>
<comment type="caution">
    <text evidence="4">Lacks conserved residue(s) required for the propagation of feature annotation.</text>
</comment>
<feature type="site" description="Part of the allosteric site" evidence="4">
    <location>
        <position position="156"/>
    </location>
</feature>
<dbReference type="AlphaFoldDB" id="A0A0M2V6S2"/>
<dbReference type="UniPathway" id="UPA00629">
    <property type="reaction ID" value="UER00684"/>
</dbReference>
<dbReference type="CDD" id="cd01399">
    <property type="entry name" value="GlcN6P_deaminase"/>
    <property type="match status" value="1"/>
</dbReference>
<evidence type="ECO:0000256" key="1">
    <source>
        <dbReference type="ARBA" id="ARBA00000644"/>
    </source>
</evidence>
<proteinExistence type="inferred from homology"/>
<feature type="active site" description="Proton acceptor; for ring-opening step" evidence="4">
    <location>
        <position position="138"/>
    </location>
</feature>
<evidence type="ECO:0000313" key="7">
    <source>
        <dbReference type="Proteomes" id="UP000034228"/>
    </source>
</evidence>
<dbReference type="GO" id="GO:0006043">
    <property type="term" value="P:glucosamine catabolic process"/>
    <property type="evidence" value="ECO:0007669"/>
    <property type="project" value="TreeGrafter"/>
</dbReference>
<comment type="catalytic activity">
    <reaction evidence="1 4">
        <text>alpha-D-glucosamine 6-phosphate + H2O = beta-D-fructose 6-phosphate + NH4(+)</text>
        <dbReference type="Rhea" id="RHEA:12172"/>
        <dbReference type="ChEBI" id="CHEBI:15377"/>
        <dbReference type="ChEBI" id="CHEBI:28938"/>
        <dbReference type="ChEBI" id="CHEBI:57634"/>
        <dbReference type="ChEBI" id="CHEBI:75989"/>
        <dbReference type="EC" id="3.5.99.6"/>
    </reaction>
</comment>
<organism evidence="6 7">
    <name type="scientific">Arsukibacterium ikkense</name>
    <dbReference type="NCBI Taxonomy" id="336831"/>
    <lineage>
        <taxon>Bacteria</taxon>
        <taxon>Pseudomonadati</taxon>
        <taxon>Pseudomonadota</taxon>
        <taxon>Gammaproteobacteria</taxon>
        <taxon>Chromatiales</taxon>
        <taxon>Chromatiaceae</taxon>
        <taxon>Arsukibacterium</taxon>
    </lineage>
</organism>
<dbReference type="Proteomes" id="UP000034228">
    <property type="component" value="Unassembled WGS sequence"/>
</dbReference>
<reference evidence="6 7" key="1">
    <citation type="submission" date="2015-03" db="EMBL/GenBank/DDBJ databases">
        <title>Draft genome sequences of two protease-producing strains of Arsukibacterium isolated from two cold and alkaline environments.</title>
        <authorList>
            <person name="Lylloff J.E."/>
            <person name="Skov L.B."/>
            <person name="Jepsen M."/>
            <person name="Hallin P.F."/>
            <person name="Sorensen S.J."/>
            <person name="Stougaard P."/>
            <person name="Glaring M.A."/>
        </authorList>
    </citation>
    <scope>NUCLEOTIDE SEQUENCE [LARGE SCALE GENOMIC DNA]</scope>
    <source>
        <strain evidence="6 7">GCM72</strain>
    </source>
</reference>
<gene>
    <name evidence="4" type="primary">nagB</name>
    <name evidence="6" type="ORF">WG68_06030</name>
</gene>
<evidence type="ECO:0000313" key="6">
    <source>
        <dbReference type="EMBL" id="KKO46326.1"/>
    </source>
</evidence>
<dbReference type="GO" id="GO:0005737">
    <property type="term" value="C:cytoplasm"/>
    <property type="evidence" value="ECO:0007669"/>
    <property type="project" value="TreeGrafter"/>
</dbReference>
<feature type="domain" description="Glucosamine/galactosamine-6-phosphate isomerase" evidence="5">
    <location>
        <begin position="8"/>
        <end position="228"/>
    </location>
</feature>
<dbReference type="OrthoDB" id="9791139at2"/>
<feature type="site" description="Part of the allosteric site" evidence="4">
    <location>
        <position position="155"/>
    </location>
</feature>
<dbReference type="HAMAP" id="MF_01241">
    <property type="entry name" value="GlcN6P_deamin"/>
    <property type="match status" value="1"/>
</dbReference>
<dbReference type="InterPro" id="IPR037171">
    <property type="entry name" value="NagB/RpiA_transferase-like"/>
</dbReference>
<dbReference type="RefSeq" id="WP_046556767.1">
    <property type="nucleotide sequence ID" value="NZ_LAHO01000004.1"/>
</dbReference>
<dbReference type="EC" id="3.5.99.6" evidence="4"/>
<dbReference type="GO" id="GO:0006046">
    <property type="term" value="P:N-acetylglucosamine catabolic process"/>
    <property type="evidence" value="ECO:0007669"/>
    <property type="project" value="UniProtKB-UniRule"/>
</dbReference>
<dbReference type="Pfam" id="PF01182">
    <property type="entry name" value="Glucosamine_iso"/>
    <property type="match status" value="1"/>
</dbReference>
<dbReference type="PATRIC" id="fig|336831.14.peg.2948"/>
<evidence type="ECO:0000256" key="4">
    <source>
        <dbReference type="HAMAP-Rule" id="MF_01241"/>
    </source>
</evidence>
<evidence type="ECO:0000256" key="3">
    <source>
        <dbReference type="ARBA" id="ARBA00023277"/>
    </source>
</evidence>
<dbReference type="PANTHER" id="PTHR11280">
    <property type="entry name" value="GLUCOSAMINE-6-PHOSPHATE ISOMERASE"/>
    <property type="match status" value="1"/>
</dbReference>
<comment type="caution">
    <text evidence="6">The sequence shown here is derived from an EMBL/GenBank/DDBJ whole genome shotgun (WGS) entry which is preliminary data.</text>
</comment>
<accession>A0A0M2V6S2</accession>
<dbReference type="GO" id="GO:0005975">
    <property type="term" value="P:carbohydrate metabolic process"/>
    <property type="evidence" value="ECO:0007669"/>
    <property type="project" value="InterPro"/>
</dbReference>
<comment type="subunit">
    <text evidence="4">Homohexamer.</text>
</comment>
<evidence type="ECO:0000259" key="5">
    <source>
        <dbReference type="Pfam" id="PF01182"/>
    </source>
</evidence>
<dbReference type="STRING" id="336831.WG68_06030"/>
<dbReference type="GO" id="GO:0004342">
    <property type="term" value="F:glucosamine-6-phosphate deaminase activity"/>
    <property type="evidence" value="ECO:0007669"/>
    <property type="project" value="UniProtKB-UniRule"/>
</dbReference>
<comment type="similarity">
    <text evidence="4">Belongs to the glucosamine/galactosamine-6-phosphate isomerase family. NagB subfamily.</text>
</comment>
<dbReference type="InterPro" id="IPR018321">
    <property type="entry name" value="Glucosamine6P_isomerase_CS"/>
</dbReference>
<evidence type="ECO:0000256" key="2">
    <source>
        <dbReference type="ARBA" id="ARBA00022801"/>
    </source>
</evidence>
<comment type="activity regulation">
    <text evidence="4">Allosterically activated by N-acetylglucosamine 6-phosphate (GlcNAc6P).</text>
</comment>
<comment type="function">
    <text evidence="4">Catalyzes the reversible isomerization-deamination of glucosamine 6-phosphate (GlcN6P) to form fructose 6-phosphate (Fru6P) and ammonium ion.</text>
</comment>
<dbReference type="PANTHER" id="PTHR11280:SF5">
    <property type="entry name" value="GLUCOSAMINE-6-PHOSPHATE ISOMERASE"/>
    <property type="match status" value="1"/>
</dbReference>
<keyword evidence="7" id="KW-1185">Reference proteome</keyword>
<feature type="site" description="Part of the allosteric site" evidence="4">
    <location>
        <position position="153"/>
    </location>
</feature>
<dbReference type="InterPro" id="IPR006148">
    <property type="entry name" value="Glc/Gal-6P_isomerase"/>
</dbReference>
<dbReference type="InterPro" id="IPR004547">
    <property type="entry name" value="Glucosamine6P_isomerase"/>
</dbReference>
<feature type="active site" description="For ring-opening step" evidence="4">
    <location>
        <position position="136"/>
    </location>
</feature>